<dbReference type="EMBL" id="UHFN01000007">
    <property type="protein sequence ID" value="SUN59576.1"/>
    <property type="molecule type" value="Genomic_DNA"/>
</dbReference>
<gene>
    <name evidence="2" type="ORF">NCTC12224_00448</name>
</gene>
<dbReference type="Pfam" id="PF03466">
    <property type="entry name" value="LysR_substrate"/>
    <property type="match status" value="1"/>
</dbReference>
<evidence type="ECO:0000259" key="1">
    <source>
        <dbReference type="Pfam" id="PF03466"/>
    </source>
</evidence>
<dbReference type="PANTHER" id="PTHR30419:SF8">
    <property type="entry name" value="NITROGEN ASSIMILATION TRANSCRIPTIONAL ACTIVATOR-RELATED"/>
    <property type="match status" value="1"/>
</dbReference>
<name>A0A380K3F1_9STRE</name>
<proteinExistence type="predicted"/>
<feature type="domain" description="LysR substrate-binding" evidence="1">
    <location>
        <begin position="15"/>
        <end position="215"/>
    </location>
</feature>
<dbReference type="SUPFAM" id="SSF53850">
    <property type="entry name" value="Periplasmic binding protein-like II"/>
    <property type="match status" value="1"/>
</dbReference>
<dbReference type="PANTHER" id="PTHR30419">
    <property type="entry name" value="HTH-TYPE TRANSCRIPTIONAL REGULATOR YBHD"/>
    <property type="match status" value="1"/>
</dbReference>
<evidence type="ECO:0000313" key="3">
    <source>
        <dbReference type="Proteomes" id="UP000254924"/>
    </source>
</evidence>
<protein>
    <submittedName>
        <fullName evidence="2">LysR family transcriptional regulator</fullName>
    </submittedName>
</protein>
<dbReference type="CDD" id="cd05466">
    <property type="entry name" value="PBP2_LTTR_substrate"/>
    <property type="match status" value="1"/>
</dbReference>
<dbReference type="Proteomes" id="UP000254924">
    <property type="component" value="Unassembled WGS sequence"/>
</dbReference>
<dbReference type="InterPro" id="IPR050950">
    <property type="entry name" value="HTH-type_LysR_regulators"/>
</dbReference>
<dbReference type="GO" id="GO:0006355">
    <property type="term" value="P:regulation of DNA-templated transcription"/>
    <property type="evidence" value="ECO:0007669"/>
    <property type="project" value="TreeGrafter"/>
</dbReference>
<dbReference type="OrthoDB" id="9803735at2"/>
<accession>A0A380K3F1</accession>
<dbReference type="GO" id="GO:0005829">
    <property type="term" value="C:cytosol"/>
    <property type="evidence" value="ECO:0007669"/>
    <property type="project" value="TreeGrafter"/>
</dbReference>
<organism evidence="2 3">
    <name type="scientific">Streptococcus hyointestinalis</name>
    <dbReference type="NCBI Taxonomy" id="1337"/>
    <lineage>
        <taxon>Bacteria</taxon>
        <taxon>Bacillati</taxon>
        <taxon>Bacillota</taxon>
        <taxon>Bacilli</taxon>
        <taxon>Lactobacillales</taxon>
        <taxon>Streptococcaceae</taxon>
        <taxon>Streptococcus</taxon>
    </lineage>
</organism>
<keyword evidence="3" id="KW-1185">Reference proteome</keyword>
<evidence type="ECO:0000313" key="2">
    <source>
        <dbReference type="EMBL" id="SUN59576.1"/>
    </source>
</evidence>
<dbReference type="InterPro" id="IPR005119">
    <property type="entry name" value="LysR_subst-bd"/>
</dbReference>
<dbReference type="Gene3D" id="3.40.190.290">
    <property type="match status" value="1"/>
</dbReference>
<dbReference type="AlphaFoldDB" id="A0A380K3F1"/>
<sequence>MADHTESTLKSFQNHINGHVHIGAAESTVMAFFASIFQKSWETYPGISYHLNSGNYVDVTRSLDNGLADFGIVIEKTDKSKYHHLQLPHRDTWGILMHRDSPLAQQKSITPADFAQLSLIASREIEEIGKIKNWASEGSPKVIATCNLITNAALMIEATSGYALTFEGLTFPSESNHLVFCPLEPAVTSSTYLIWKKDTPLSKSAQIFLELVKEAVGEQKD</sequence>
<reference evidence="2 3" key="1">
    <citation type="submission" date="2018-06" db="EMBL/GenBank/DDBJ databases">
        <authorList>
            <consortium name="Pathogen Informatics"/>
            <person name="Doyle S."/>
        </authorList>
    </citation>
    <scope>NUCLEOTIDE SEQUENCE [LARGE SCALE GENOMIC DNA]</scope>
    <source>
        <strain evidence="2 3">NCTC12224</strain>
    </source>
</reference>